<dbReference type="SUPFAM" id="SSF56935">
    <property type="entry name" value="Porins"/>
    <property type="match status" value="1"/>
</dbReference>
<name>A0A3P5WXG2_9RHOB</name>
<protein>
    <submittedName>
        <fullName evidence="2">Uncharacterized protein</fullName>
    </submittedName>
</protein>
<dbReference type="RefSeq" id="WP_124085569.1">
    <property type="nucleotide sequence ID" value="NZ_UXAW01000048.1"/>
</dbReference>
<keyword evidence="1" id="KW-0732">Signal</keyword>
<gene>
    <name evidence="2" type="ORF">XINFAN_01161</name>
</gene>
<keyword evidence="3" id="KW-1185">Reference proteome</keyword>
<dbReference type="AlphaFoldDB" id="A0A3P5WXG2"/>
<feature type="signal peptide" evidence="1">
    <location>
        <begin position="1"/>
        <end position="26"/>
    </location>
</feature>
<reference evidence="2 3" key="1">
    <citation type="submission" date="2018-11" db="EMBL/GenBank/DDBJ databases">
        <authorList>
            <person name="Criscuolo A."/>
        </authorList>
    </citation>
    <scope>NUCLEOTIDE SEQUENCE [LARGE SCALE GENOMIC DNA]</scope>
    <source>
        <strain evidence="2">ACIP111625</strain>
    </source>
</reference>
<evidence type="ECO:0000256" key="1">
    <source>
        <dbReference type="SAM" id="SignalP"/>
    </source>
</evidence>
<organism evidence="2 3">
    <name type="scientific">Pseudogemmobacter humi</name>
    <dbReference type="NCBI Taxonomy" id="2483812"/>
    <lineage>
        <taxon>Bacteria</taxon>
        <taxon>Pseudomonadati</taxon>
        <taxon>Pseudomonadota</taxon>
        <taxon>Alphaproteobacteria</taxon>
        <taxon>Rhodobacterales</taxon>
        <taxon>Paracoccaceae</taxon>
        <taxon>Pseudogemmobacter</taxon>
    </lineage>
</organism>
<dbReference type="EMBL" id="UXAW01000048">
    <property type="protein sequence ID" value="VDC23741.1"/>
    <property type="molecule type" value="Genomic_DNA"/>
</dbReference>
<dbReference type="Proteomes" id="UP000277498">
    <property type="component" value="Unassembled WGS sequence"/>
</dbReference>
<dbReference type="OrthoDB" id="7853481at2"/>
<proteinExistence type="predicted"/>
<accession>A0A3P5WXG2</accession>
<feature type="chain" id="PRO_5018054871" evidence="1">
    <location>
        <begin position="27"/>
        <end position="300"/>
    </location>
</feature>
<evidence type="ECO:0000313" key="3">
    <source>
        <dbReference type="Proteomes" id="UP000277498"/>
    </source>
</evidence>
<evidence type="ECO:0000313" key="2">
    <source>
        <dbReference type="EMBL" id="VDC23741.1"/>
    </source>
</evidence>
<sequence length="300" mass="33628">MSRPVRLAAALLVVLGLLGLHTQAWAEQGDWTRSAVFEVGRAAADMDDGTGGVSGLSMRLGAGISAERARKLAPGRSDLLSFGLTVEQFPEARSADRQHLDLAYEYRLALGGNGRRQLRYRLEATVARDGTEHVFSRVRAAAAVRTTFRPGNAVQWRVRAGYRDQNDARFTGFDQWELMADMSWFWRDASQRFSGLVTVYTDWRHADDDIHSHSETGLRLIARQHLSDDLAIAVRANGFRRLYHEGGRKDHRLSLMVGPEIRLSPNVSLDLHVGYQKHSSTRIDRRHSGPIAGVALTWTW</sequence>